<dbReference type="AlphaFoldDB" id="A0A0D3HAE2"/>
<reference evidence="1" key="1">
    <citation type="journal article" date="2009" name="Rice">
        <title>De Novo Next Generation Sequencing of Plant Genomes.</title>
        <authorList>
            <person name="Rounsley S."/>
            <person name="Marri P.R."/>
            <person name="Yu Y."/>
            <person name="He R."/>
            <person name="Sisneros N."/>
            <person name="Goicoechea J.L."/>
            <person name="Lee S.J."/>
            <person name="Angelova A."/>
            <person name="Kudrna D."/>
            <person name="Luo M."/>
            <person name="Affourtit J."/>
            <person name="Desany B."/>
            <person name="Knight J."/>
            <person name="Niazi F."/>
            <person name="Egholm M."/>
            <person name="Wing R.A."/>
        </authorList>
    </citation>
    <scope>NUCLEOTIDE SEQUENCE [LARGE SCALE GENOMIC DNA]</scope>
    <source>
        <strain evidence="1">cv. IRGC 105608</strain>
    </source>
</reference>
<sequence>MERMAKHCWDLWDAGSDAGVRSSWPVAHASGGGVEPSWEEQVFSQDAAEHLGGCVWLPCSYMCSFCRWEFRLAGAW</sequence>
<keyword evidence="2" id="KW-1185">Reference proteome</keyword>
<dbReference type="Gramene" id="OBART10G00050.1">
    <property type="protein sequence ID" value="OBART10G00050.1"/>
    <property type="gene ID" value="OBART10G00050"/>
</dbReference>
<dbReference type="PaxDb" id="65489-OBART10G00050.1"/>
<dbReference type="Proteomes" id="UP000026960">
    <property type="component" value="Chromosome 10"/>
</dbReference>
<reference evidence="1" key="2">
    <citation type="submission" date="2015-03" db="UniProtKB">
        <authorList>
            <consortium name="EnsemblPlants"/>
        </authorList>
    </citation>
    <scope>IDENTIFICATION</scope>
</reference>
<dbReference type="STRING" id="65489.A0A0D3HAE2"/>
<name>A0A0D3HAE2_9ORYZ</name>
<organism evidence="1">
    <name type="scientific">Oryza barthii</name>
    <dbReference type="NCBI Taxonomy" id="65489"/>
    <lineage>
        <taxon>Eukaryota</taxon>
        <taxon>Viridiplantae</taxon>
        <taxon>Streptophyta</taxon>
        <taxon>Embryophyta</taxon>
        <taxon>Tracheophyta</taxon>
        <taxon>Spermatophyta</taxon>
        <taxon>Magnoliopsida</taxon>
        <taxon>Liliopsida</taxon>
        <taxon>Poales</taxon>
        <taxon>Poaceae</taxon>
        <taxon>BOP clade</taxon>
        <taxon>Oryzoideae</taxon>
        <taxon>Oryzeae</taxon>
        <taxon>Oryzinae</taxon>
        <taxon>Oryza</taxon>
    </lineage>
</organism>
<evidence type="ECO:0000313" key="2">
    <source>
        <dbReference type="Proteomes" id="UP000026960"/>
    </source>
</evidence>
<proteinExistence type="predicted"/>
<protein>
    <submittedName>
        <fullName evidence="1">Uncharacterized protein</fullName>
    </submittedName>
</protein>
<dbReference type="HOGENOM" id="CLU_2658369_0_0_1"/>
<dbReference type="EnsemblPlants" id="OBART10G00050.1">
    <property type="protein sequence ID" value="OBART10G00050.1"/>
    <property type="gene ID" value="OBART10G00050"/>
</dbReference>
<evidence type="ECO:0000313" key="1">
    <source>
        <dbReference type="EnsemblPlants" id="OBART10G00050.1"/>
    </source>
</evidence>
<accession>A0A0D3HAE2</accession>